<dbReference type="InterPro" id="IPR036388">
    <property type="entry name" value="WH-like_DNA-bd_sf"/>
</dbReference>
<name>A0ABZ3D2M8_9PROT</name>
<protein>
    <submittedName>
        <fullName evidence="5">LuxR family transcriptional regulator</fullName>
    </submittedName>
</protein>
<keyword evidence="1" id="KW-0805">Transcription regulation</keyword>
<evidence type="ECO:0000313" key="6">
    <source>
        <dbReference type="Proteomes" id="UP001449795"/>
    </source>
</evidence>
<accession>A0ABZ3D2M8</accession>
<dbReference type="CDD" id="cd06170">
    <property type="entry name" value="LuxR_C_like"/>
    <property type="match status" value="1"/>
</dbReference>
<feature type="domain" description="HTH luxR-type" evidence="4">
    <location>
        <begin position="186"/>
        <end position="251"/>
    </location>
</feature>
<dbReference type="PROSITE" id="PS00622">
    <property type="entry name" value="HTH_LUXR_1"/>
    <property type="match status" value="1"/>
</dbReference>
<dbReference type="InterPro" id="IPR005143">
    <property type="entry name" value="TF_LuxR_autoind-bd_dom"/>
</dbReference>
<dbReference type="PANTHER" id="PTHR44688:SF25">
    <property type="entry name" value="HTH LUXR-TYPE DOMAIN-CONTAINING PROTEIN"/>
    <property type="match status" value="1"/>
</dbReference>
<dbReference type="PANTHER" id="PTHR44688">
    <property type="entry name" value="DNA-BINDING TRANSCRIPTIONAL ACTIVATOR DEVR_DOSR"/>
    <property type="match status" value="1"/>
</dbReference>
<reference evidence="5 6" key="1">
    <citation type="submission" date="2024-04" db="EMBL/GenBank/DDBJ databases">
        <title>Complete genome sequence of Nguyenibacter vanlangesis HBCM-1154, a strain capable of nitrogen fixation, IAA production, and phosphorus solubilization isolated from sugarcane soil.</title>
        <authorList>
            <person name="MY HANH P."/>
        </authorList>
    </citation>
    <scope>NUCLEOTIDE SEQUENCE [LARGE SCALE GENOMIC DNA]</scope>
    <source>
        <strain evidence="5 6">HBCM 1154</strain>
    </source>
</reference>
<dbReference type="Proteomes" id="UP001449795">
    <property type="component" value="Chromosome"/>
</dbReference>
<evidence type="ECO:0000256" key="2">
    <source>
        <dbReference type="ARBA" id="ARBA00023125"/>
    </source>
</evidence>
<dbReference type="Gene3D" id="1.10.10.10">
    <property type="entry name" value="Winged helix-like DNA-binding domain superfamily/Winged helix DNA-binding domain"/>
    <property type="match status" value="1"/>
</dbReference>
<organism evidence="5 6">
    <name type="scientific">Nguyenibacter vanlangensis</name>
    <dbReference type="NCBI Taxonomy" id="1216886"/>
    <lineage>
        <taxon>Bacteria</taxon>
        <taxon>Pseudomonadati</taxon>
        <taxon>Pseudomonadota</taxon>
        <taxon>Alphaproteobacteria</taxon>
        <taxon>Acetobacterales</taxon>
        <taxon>Acetobacteraceae</taxon>
        <taxon>Nguyenibacter</taxon>
    </lineage>
</organism>
<keyword evidence="6" id="KW-1185">Reference proteome</keyword>
<dbReference type="InterPro" id="IPR036693">
    <property type="entry name" value="TF_LuxR_autoind-bd_dom_sf"/>
</dbReference>
<evidence type="ECO:0000313" key="5">
    <source>
        <dbReference type="EMBL" id="XAE41960.1"/>
    </source>
</evidence>
<dbReference type="InterPro" id="IPR000792">
    <property type="entry name" value="Tscrpt_reg_LuxR_C"/>
</dbReference>
<dbReference type="Pfam" id="PF00196">
    <property type="entry name" value="GerE"/>
    <property type="match status" value="1"/>
</dbReference>
<evidence type="ECO:0000256" key="1">
    <source>
        <dbReference type="ARBA" id="ARBA00023015"/>
    </source>
</evidence>
<keyword evidence="3" id="KW-0804">Transcription</keyword>
<gene>
    <name evidence="5" type="ORF">AAC691_17025</name>
</gene>
<dbReference type="InterPro" id="IPR016032">
    <property type="entry name" value="Sig_transdc_resp-reg_C-effctor"/>
</dbReference>
<dbReference type="PROSITE" id="PS50043">
    <property type="entry name" value="HTH_LUXR_2"/>
    <property type="match status" value="1"/>
</dbReference>
<dbReference type="SUPFAM" id="SSF75516">
    <property type="entry name" value="Pheromone-binding domain of LuxR-like quorum-sensing transcription factors"/>
    <property type="match status" value="1"/>
</dbReference>
<proteinExistence type="predicted"/>
<evidence type="ECO:0000259" key="4">
    <source>
        <dbReference type="PROSITE" id="PS50043"/>
    </source>
</evidence>
<dbReference type="SUPFAM" id="SSF46894">
    <property type="entry name" value="C-terminal effector domain of the bipartite response regulators"/>
    <property type="match status" value="1"/>
</dbReference>
<dbReference type="Pfam" id="PF03472">
    <property type="entry name" value="Autoind_bind"/>
    <property type="match status" value="1"/>
</dbReference>
<sequence>MLTNRSGIDLHKFSEALRDLSTGGEIRNFLQEMVDRLGFTHFAYHVVKTPDVDHLGARQVYGLTTYPTEWLRHYVANGYVHEDPVVAKVFDKRSPFVWGDAIDAEELSKKQRQLLEDAQDAGLKNGLTIPLMSRNGEVAALSLIPGSAASETMRSVEMQYLVQLLALHLHDHAARVVIEEGLTDNSRRRKTLLSNRESEALSWVARGKSTWDISRILEISEKSVEFYLDSAKRKLQATNRTQAVVKAIVLGLIRFDP</sequence>
<evidence type="ECO:0000256" key="3">
    <source>
        <dbReference type="ARBA" id="ARBA00023163"/>
    </source>
</evidence>
<dbReference type="Gene3D" id="3.30.450.80">
    <property type="entry name" value="Transcription factor LuxR-like, autoinducer-binding domain"/>
    <property type="match status" value="1"/>
</dbReference>
<dbReference type="PRINTS" id="PR00038">
    <property type="entry name" value="HTHLUXR"/>
</dbReference>
<dbReference type="SMART" id="SM00421">
    <property type="entry name" value="HTH_LUXR"/>
    <property type="match status" value="1"/>
</dbReference>
<keyword evidence="2" id="KW-0238">DNA-binding</keyword>
<dbReference type="EMBL" id="CP152276">
    <property type="protein sequence ID" value="XAE41960.1"/>
    <property type="molecule type" value="Genomic_DNA"/>
</dbReference>
<dbReference type="RefSeq" id="WP_342627778.1">
    <property type="nucleotide sequence ID" value="NZ_CP152276.1"/>
</dbReference>